<dbReference type="InterPro" id="IPR050490">
    <property type="entry name" value="Bact_solute-bd_prot1"/>
</dbReference>
<gene>
    <name evidence="2" type="ORF">L0M14_28635</name>
</gene>
<evidence type="ECO:0000313" key="2">
    <source>
        <dbReference type="EMBL" id="UJF33427.1"/>
    </source>
</evidence>
<dbReference type="Proteomes" id="UP001649230">
    <property type="component" value="Chromosome"/>
</dbReference>
<evidence type="ECO:0000313" key="3">
    <source>
        <dbReference type="Proteomes" id="UP001649230"/>
    </source>
</evidence>
<dbReference type="EMBL" id="CP090978">
    <property type="protein sequence ID" value="UJF33427.1"/>
    <property type="molecule type" value="Genomic_DNA"/>
</dbReference>
<dbReference type="PROSITE" id="PS51257">
    <property type="entry name" value="PROKAR_LIPOPROTEIN"/>
    <property type="match status" value="1"/>
</dbReference>
<dbReference type="CDD" id="cd13585">
    <property type="entry name" value="PBP2_TMBP_like"/>
    <property type="match status" value="1"/>
</dbReference>
<dbReference type="SUPFAM" id="SSF53850">
    <property type="entry name" value="Periplasmic binding protein-like II"/>
    <property type="match status" value="1"/>
</dbReference>
<dbReference type="InterPro" id="IPR006059">
    <property type="entry name" value="SBP"/>
</dbReference>
<dbReference type="PANTHER" id="PTHR43649">
    <property type="entry name" value="ARABINOSE-BINDING PROTEIN-RELATED"/>
    <property type="match status" value="1"/>
</dbReference>
<dbReference type="Pfam" id="PF01547">
    <property type="entry name" value="SBP_bac_1"/>
    <property type="match status" value="1"/>
</dbReference>
<feature type="signal peptide" evidence="1">
    <location>
        <begin position="1"/>
        <end position="20"/>
    </location>
</feature>
<accession>A0ABY3SHC5</accession>
<proteinExistence type="predicted"/>
<keyword evidence="3" id="KW-1185">Reference proteome</keyword>
<feature type="chain" id="PRO_5045542705" evidence="1">
    <location>
        <begin position="21"/>
        <end position="450"/>
    </location>
</feature>
<organism evidence="2 3">
    <name type="scientific">Paenibacillus hexagrammi</name>
    <dbReference type="NCBI Taxonomy" id="2908839"/>
    <lineage>
        <taxon>Bacteria</taxon>
        <taxon>Bacillati</taxon>
        <taxon>Bacillota</taxon>
        <taxon>Bacilli</taxon>
        <taxon>Bacillales</taxon>
        <taxon>Paenibacillaceae</taxon>
        <taxon>Paenibacillus</taxon>
    </lineage>
</organism>
<protein>
    <submittedName>
        <fullName evidence="2">Sugar ABC transporter substrate-binding protein</fullName>
    </submittedName>
</protein>
<evidence type="ECO:0000256" key="1">
    <source>
        <dbReference type="SAM" id="SignalP"/>
    </source>
</evidence>
<dbReference type="Gene3D" id="3.40.190.10">
    <property type="entry name" value="Periplasmic binding protein-like II"/>
    <property type="match status" value="2"/>
</dbReference>
<name>A0ABY3SHC5_9BACL</name>
<dbReference type="PANTHER" id="PTHR43649:SF11">
    <property type="entry name" value="ABC TRANSPORTER SUBSTRATE-BINDING PROTEIN YESO-RELATED"/>
    <property type="match status" value="1"/>
</dbReference>
<reference evidence="2 3" key="1">
    <citation type="journal article" date="2024" name="Int. J. Syst. Evol. Microbiol.">
        <title>Paenibacillus hexagrammi sp. nov., a novel bacterium isolated from the gut content of Hexagrammos agrammus.</title>
        <authorList>
            <person name="Jung H.K."/>
            <person name="Kim D.G."/>
            <person name="Zin H."/>
            <person name="Park J."/>
            <person name="Jung H."/>
            <person name="Kim Y.O."/>
            <person name="Kong H.J."/>
            <person name="Kim J.W."/>
            <person name="Kim Y.S."/>
        </authorList>
    </citation>
    <scope>NUCLEOTIDE SEQUENCE [LARGE SCALE GENOMIC DNA]</scope>
    <source>
        <strain evidence="2 3">YPD9-1</strain>
    </source>
</reference>
<keyword evidence="1" id="KW-0732">Signal</keyword>
<sequence length="450" mass="48964">MKKRFMGLAMTMTMMASVLAACGGGTAGGPAAAGTSAPATTSAAGAAAASGEQVELRVMWWGDQKRADRTNEALRKFEEKNPNIKVVGEFAPSSGYFDKLNTQLASGTAPDAFFLGGNVVDYANKGVLLDLDPYVGKELDLSDMDKSMIDYGTIKGKLLHISAGANARGIIVNTDMFKKAGIPVPQDGWNWDDYARISKEISDKLGKGYFGTYDFTVDGMDISFKQNGKMLYDMDNSKLGFDQADAEKWFGYWNEMHKNGGVVTPELQVSNPPADTSKSLVVTGKAAMMLIGSNQLVAHQNLTQDKLTLVQVPRGDKGTAVVFESSQGLSGYAKTKHPAEVAKLMDFWINDPDAAKILGNDRGVPVTSKMRDLLKKDANPVDQIIYDYTSRVSEEAKKENVKVSYNPPGFTEYSKLAETTVQEISFGKKDVKKGVEDFYNGTMKIFNKNQ</sequence>